<dbReference type="GO" id="GO:0016410">
    <property type="term" value="F:N-acyltransferase activity"/>
    <property type="evidence" value="ECO:0007669"/>
    <property type="project" value="InterPro"/>
</dbReference>
<dbReference type="Proteomes" id="UP000176322">
    <property type="component" value="Unassembled WGS sequence"/>
</dbReference>
<feature type="transmembrane region" description="Helical" evidence="1">
    <location>
        <begin position="87"/>
        <end position="109"/>
    </location>
</feature>
<evidence type="ECO:0000256" key="1">
    <source>
        <dbReference type="SAM" id="Phobius"/>
    </source>
</evidence>
<evidence type="ECO:0000313" key="3">
    <source>
        <dbReference type="Proteomes" id="UP000176322"/>
    </source>
</evidence>
<feature type="transmembrane region" description="Helical" evidence="1">
    <location>
        <begin position="177"/>
        <end position="199"/>
    </location>
</feature>
<evidence type="ECO:0000313" key="2">
    <source>
        <dbReference type="EMBL" id="OGG41483.1"/>
    </source>
</evidence>
<keyword evidence="1" id="KW-0812">Transmembrane</keyword>
<keyword evidence="1" id="KW-1133">Transmembrane helix</keyword>
<feature type="transmembrane region" description="Helical" evidence="1">
    <location>
        <begin position="6"/>
        <end position="34"/>
    </location>
</feature>
<dbReference type="GO" id="GO:0042158">
    <property type="term" value="P:lipoprotein biosynthetic process"/>
    <property type="evidence" value="ECO:0007669"/>
    <property type="project" value="InterPro"/>
</dbReference>
<evidence type="ECO:0008006" key="4">
    <source>
        <dbReference type="Google" id="ProtNLM"/>
    </source>
</evidence>
<protein>
    <recommendedName>
        <fullName evidence="4">Apolipoprotein N-acyltransferase</fullName>
    </recommendedName>
</protein>
<dbReference type="SUPFAM" id="SSF56317">
    <property type="entry name" value="Carbon-nitrogen hydrolase"/>
    <property type="match status" value="1"/>
</dbReference>
<feature type="transmembrane region" description="Helical" evidence="1">
    <location>
        <begin position="116"/>
        <end position="141"/>
    </location>
</feature>
<accession>A0A1F6BXC8</accession>
<dbReference type="STRING" id="1798475.A2837_03170"/>
<organism evidence="2 3">
    <name type="scientific">Candidatus Kaiserbacteria bacterium RIFCSPHIGHO2_01_FULL_46_22</name>
    <dbReference type="NCBI Taxonomy" id="1798475"/>
    <lineage>
        <taxon>Bacteria</taxon>
        <taxon>Candidatus Kaiseribacteriota</taxon>
    </lineage>
</organism>
<feature type="transmembrane region" description="Helical" evidence="1">
    <location>
        <begin position="205"/>
        <end position="222"/>
    </location>
</feature>
<dbReference type="InterPro" id="IPR004563">
    <property type="entry name" value="Apolipo_AcylTrfase"/>
</dbReference>
<comment type="caution">
    <text evidence="2">The sequence shown here is derived from an EMBL/GenBank/DDBJ whole genome shotgun (WGS) entry which is preliminary data.</text>
</comment>
<gene>
    <name evidence="2" type="ORF">A2837_03170</name>
</gene>
<reference evidence="2 3" key="1">
    <citation type="journal article" date="2016" name="Nat. Commun.">
        <title>Thousands of microbial genomes shed light on interconnected biogeochemical processes in an aquifer system.</title>
        <authorList>
            <person name="Anantharaman K."/>
            <person name="Brown C.T."/>
            <person name="Hug L.A."/>
            <person name="Sharon I."/>
            <person name="Castelle C.J."/>
            <person name="Probst A.J."/>
            <person name="Thomas B.C."/>
            <person name="Singh A."/>
            <person name="Wilkins M.J."/>
            <person name="Karaoz U."/>
            <person name="Brodie E.L."/>
            <person name="Williams K.H."/>
            <person name="Hubbard S.S."/>
            <person name="Banfield J.F."/>
        </authorList>
    </citation>
    <scope>NUCLEOTIDE SEQUENCE [LARGE SCALE GENOMIC DNA]</scope>
</reference>
<sequence>MRWFVWLLSGLCLALISVNQVFWWLAFLGLFLFIYAITRALSWHEAALGGLLVGTLKAMGGYAWGWSAYPMVWVTLGKLGQILLISAYWLSTSSFAGLGIAAATVLLFLIWQKNRIFFFALIPVLWLAGEILGSFTASIILLGPNVPLNSDVVHGYVGIALANISLFYPFSSITGIYGLTVVVVALSAFGYFVWTHAAWGWTRKVFWYGYCATALLIFYVIFPTTPLPAVEKTIVAIDTRFSVNLLHGPDGEKIKASNEITAVLAAAKTAPDIILLPEDARLTDYLGGTEAALTWLDSRIDTDVVVVDSVRVEDEEGAVLRAVYYDLGKQAVYMTDKQFLIPQGEYITYPFILGLKLLGRDEDWSKILNNQNYHPGKQAGYDKFPADIPGVLFCSESSYIGGISRIANLRESPVVLHVISHARFNDPDILWYQLDAMIRTQAIYTKKIVISSGNVTPSKLYGPDGRIVRGEVILSTEFFDLVEYNL</sequence>
<keyword evidence="1" id="KW-0472">Membrane</keyword>
<name>A0A1F6BXC8_9BACT</name>
<dbReference type="PANTHER" id="PTHR38686:SF1">
    <property type="entry name" value="APOLIPOPROTEIN N-ACYLTRANSFERASE"/>
    <property type="match status" value="1"/>
</dbReference>
<dbReference type="EMBL" id="MFKO01000008">
    <property type="protein sequence ID" value="OGG41483.1"/>
    <property type="molecule type" value="Genomic_DNA"/>
</dbReference>
<dbReference type="AlphaFoldDB" id="A0A1F6BXC8"/>
<dbReference type="GO" id="GO:0016020">
    <property type="term" value="C:membrane"/>
    <property type="evidence" value="ECO:0007669"/>
    <property type="project" value="InterPro"/>
</dbReference>
<dbReference type="Gene3D" id="3.60.110.10">
    <property type="entry name" value="Carbon-nitrogen hydrolase"/>
    <property type="match status" value="1"/>
</dbReference>
<dbReference type="PANTHER" id="PTHR38686">
    <property type="entry name" value="APOLIPOPROTEIN N-ACYLTRANSFERASE"/>
    <property type="match status" value="1"/>
</dbReference>
<proteinExistence type="predicted"/>
<dbReference type="InterPro" id="IPR036526">
    <property type="entry name" value="C-N_Hydrolase_sf"/>
</dbReference>
<feature type="transmembrane region" description="Helical" evidence="1">
    <location>
        <begin position="46"/>
        <end position="67"/>
    </location>
</feature>